<name>A0A195AZW4_9HYME</name>
<proteinExistence type="predicted"/>
<dbReference type="Proteomes" id="UP000078540">
    <property type="component" value="Unassembled WGS sequence"/>
</dbReference>
<reference evidence="1 2" key="1">
    <citation type="submission" date="2015-09" db="EMBL/GenBank/DDBJ databases">
        <title>Atta colombica WGS genome.</title>
        <authorList>
            <person name="Nygaard S."/>
            <person name="Hu H."/>
            <person name="Boomsma J."/>
            <person name="Zhang G."/>
        </authorList>
    </citation>
    <scope>NUCLEOTIDE SEQUENCE [LARGE SCALE GENOMIC DNA]</scope>
    <source>
        <strain evidence="1">Treedump-2</strain>
        <tissue evidence="1">Whole body</tissue>
    </source>
</reference>
<protein>
    <submittedName>
        <fullName evidence="1">Uncharacterized protein</fullName>
    </submittedName>
</protein>
<dbReference type="EMBL" id="KQ976692">
    <property type="protein sequence ID" value="KYM77768.1"/>
    <property type="molecule type" value="Genomic_DNA"/>
</dbReference>
<keyword evidence="2" id="KW-1185">Reference proteome</keyword>
<accession>A0A195AZW4</accession>
<evidence type="ECO:0000313" key="2">
    <source>
        <dbReference type="Proteomes" id="UP000078540"/>
    </source>
</evidence>
<sequence>MNVFLAPDGKSVRGKKTYAVAAMISLSELRRLEVERGKIDTYTKQLDVKRLVAPDGALAAQRKTETCRGRRVLQQPIADFFFHFGSSRTTEGVEREREGFLLG</sequence>
<evidence type="ECO:0000313" key="1">
    <source>
        <dbReference type="EMBL" id="KYM77768.1"/>
    </source>
</evidence>
<organism evidence="1 2">
    <name type="scientific">Atta colombica</name>
    <dbReference type="NCBI Taxonomy" id="520822"/>
    <lineage>
        <taxon>Eukaryota</taxon>
        <taxon>Metazoa</taxon>
        <taxon>Ecdysozoa</taxon>
        <taxon>Arthropoda</taxon>
        <taxon>Hexapoda</taxon>
        <taxon>Insecta</taxon>
        <taxon>Pterygota</taxon>
        <taxon>Neoptera</taxon>
        <taxon>Endopterygota</taxon>
        <taxon>Hymenoptera</taxon>
        <taxon>Apocrita</taxon>
        <taxon>Aculeata</taxon>
        <taxon>Formicoidea</taxon>
        <taxon>Formicidae</taxon>
        <taxon>Myrmicinae</taxon>
        <taxon>Atta</taxon>
    </lineage>
</organism>
<dbReference type="AlphaFoldDB" id="A0A195AZW4"/>
<gene>
    <name evidence="1" type="ORF">ALC53_11779</name>
</gene>